<dbReference type="PROSITE" id="PS51186">
    <property type="entry name" value="GNAT"/>
    <property type="match status" value="1"/>
</dbReference>
<feature type="domain" description="N-acetyltransferase" evidence="3">
    <location>
        <begin position="2"/>
        <end position="166"/>
    </location>
</feature>
<proteinExistence type="predicted"/>
<protein>
    <submittedName>
        <fullName evidence="4">GNAT family N-acetyltransferase</fullName>
    </submittedName>
</protein>
<organism evidence="4 5">
    <name type="scientific">Anaerobaca lacustris</name>
    <dbReference type="NCBI Taxonomy" id="3044600"/>
    <lineage>
        <taxon>Bacteria</taxon>
        <taxon>Pseudomonadati</taxon>
        <taxon>Planctomycetota</taxon>
        <taxon>Phycisphaerae</taxon>
        <taxon>Sedimentisphaerales</taxon>
        <taxon>Anaerobacaceae</taxon>
        <taxon>Anaerobaca</taxon>
    </lineage>
</organism>
<dbReference type="InterPro" id="IPR000182">
    <property type="entry name" value="GNAT_dom"/>
</dbReference>
<name>A0AAW6U1A5_9BACT</name>
<keyword evidence="5" id="KW-1185">Reference proteome</keyword>
<evidence type="ECO:0000256" key="2">
    <source>
        <dbReference type="ARBA" id="ARBA00023315"/>
    </source>
</evidence>
<reference evidence="4" key="1">
    <citation type="submission" date="2023-05" db="EMBL/GenBank/DDBJ databases">
        <title>Anaerotaeda fermentans gen. nov., sp. nov., a novel anaerobic planctomycete of the new family within the order Sedimentisphaerales isolated from Taman Peninsula, Russia.</title>
        <authorList>
            <person name="Khomyakova M.A."/>
            <person name="Merkel A.Y."/>
            <person name="Slobodkin A.I."/>
        </authorList>
    </citation>
    <scope>NUCLEOTIDE SEQUENCE</scope>
    <source>
        <strain evidence="4">M17dextr</strain>
    </source>
</reference>
<evidence type="ECO:0000313" key="4">
    <source>
        <dbReference type="EMBL" id="MDI6451778.1"/>
    </source>
</evidence>
<dbReference type="Pfam" id="PF00583">
    <property type="entry name" value="Acetyltransf_1"/>
    <property type="match status" value="1"/>
</dbReference>
<evidence type="ECO:0000313" key="5">
    <source>
        <dbReference type="Proteomes" id="UP001431776"/>
    </source>
</evidence>
<dbReference type="RefSeq" id="WP_349247185.1">
    <property type="nucleotide sequence ID" value="NZ_JASCXX010000053.1"/>
</dbReference>
<dbReference type="InterPro" id="IPR050832">
    <property type="entry name" value="Bact_Acetyltransf"/>
</dbReference>
<accession>A0AAW6U1A5</accession>
<dbReference type="CDD" id="cd04301">
    <property type="entry name" value="NAT_SF"/>
    <property type="match status" value="1"/>
</dbReference>
<evidence type="ECO:0000256" key="1">
    <source>
        <dbReference type="ARBA" id="ARBA00022679"/>
    </source>
</evidence>
<dbReference type="Proteomes" id="UP001431776">
    <property type="component" value="Unassembled WGS sequence"/>
</dbReference>
<gene>
    <name evidence="4" type="ORF">QJ522_22140</name>
</gene>
<sequence>MVSIRRFSEADRGVLRDLVLQLHEALRPFDVDLAPGDQIIERYFNALLSEVERTAGAVFVAEDDGRAVGYVCVWGLVTPDDPDERPDPYSFMAELFVRPDWRGLGIGRRLVEHAERHAAGCGAYKMELKALAQNESAVHFYESLGYAPRVIIMSKHIGVAERKGGTAS</sequence>
<keyword evidence="1" id="KW-0808">Transferase</keyword>
<dbReference type="PANTHER" id="PTHR43877">
    <property type="entry name" value="AMINOALKYLPHOSPHONATE N-ACETYLTRANSFERASE-RELATED-RELATED"/>
    <property type="match status" value="1"/>
</dbReference>
<evidence type="ECO:0000259" key="3">
    <source>
        <dbReference type="PROSITE" id="PS51186"/>
    </source>
</evidence>
<comment type="caution">
    <text evidence="4">The sequence shown here is derived from an EMBL/GenBank/DDBJ whole genome shotgun (WGS) entry which is preliminary data.</text>
</comment>
<dbReference type="EMBL" id="JASCXX010000053">
    <property type="protein sequence ID" value="MDI6451778.1"/>
    <property type="molecule type" value="Genomic_DNA"/>
</dbReference>
<keyword evidence="2" id="KW-0012">Acyltransferase</keyword>
<dbReference type="AlphaFoldDB" id="A0AAW6U1A5"/>
<dbReference type="SUPFAM" id="SSF55729">
    <property type="entry name" value="Acyl-CoA N-acyltransferases (Nat)"/>
    <property type="match status" value="1"/>
</dbReference>
<dbReference type="InterPro" id="IPR016181">
    <property type="entry name" value="Acyl_CoA_acyltransferase"/>
</dbReference>
<dbReference type="GO" id="GO:0016747">
    <property type="term" value="F:acyltransferase activity, transferring groups other than amino-acyl groups"/>
    <property type="evidence" value="ECO:0007669"/>
    <property type="project" value="InterPro"/>
</dbReference>
<dbReference type="Gene3D" id="3.40.630.30">
    <property type="match status" value="1"/>
</dbReference>